<reference evidence="2 3" key="1">
    <citation type="submission" date="2016-09" db="EMBL/GenBank/DDBJ databases">
        <title>Genome sequence of Eubacterium angustum.</title>
        <authorList>
            <person name="Poehlein A."/>
            <person name="Daniel R."/>
        </authorList>
    </citation>
    <scope>NUCLEOTIDE SEQUENCE [LARGE SCALE GENOMIC DNA]</scope>
    <source>
        <strain evidence="2 3">DSM 1989</strain>
    </source>
</reference>
<keyword evidence="1" id="KW-0812">Transmembrane</keyword>
<protein>
    <recommendedName>
        <fullName evidence="4">Rod shape-determining protein MreD</fullName>
    </recommendedName>
</protein>
<keyword evidence="1" id="KW-1133">Transmembrane helix</keyword>
<sequence>MRNRKTRDISRGAMITVLSVVVLYLSTVLVTTKLSLLAASSVLVAIAVVETDLKVGALVYAASSALGFALVPDKLFVLSYIFFFGVYPLAKYAIERLNRFELEWLIKAIVFNVLAFLGYSVGKLFLSEQLKLPLSIWIVVMVSEILFVVYDYAMSLAISYYIERIKPKLG</sequence>
<feature type="transmembrane region" description="Helical" evidence="1">
    <location>
        <begin position="134"/>
        <end position="162"/>
    </location>
</feature>
<evidence type="ECO:0000313" key="3">
    <source>
        <dbReference type="Proteomes" id="UP000180254"/>
    </source>
</evidence>
<dbReference type="Proteomes" id="UP000180254">
    <property type="component" value="Unassembled WGS sequence"/>
</dbReference>
<proteinExistence type="predicted"/>
<feature type="transmembrane region" description="Helical" evidence="1">
    <location>
        <begin position="12"/>
        <end position="37"/>
    </location>
</feature>
<evidence type="ECO:0008006" key="4">
    <source>
        <dbReference type="Google" id="ProtNLM"/>
    </source>
</evidence>
<name>A0A1S1V9D3_9FIRM</name>
<accession>A0A1S1V9D3</accession>
<keyword evidence="3" id="KW-1185">Reference proteome</keyword>
<keyword evidence="1" id="KW-0472">Membrane</keyword>
<evidence type="ECO:0000256" key="1">
    <source>
        <dbReference type="SAM" id="Phobius"/>
    </source>
</evidence>
<dbReference type="OrthoDB" id="1708005at2"/>
<dbReference type="AlphaFoldDB" id="A0A1S1V9D3"/>
<evidence type="ECO:0000313" key="2">
    <source>
        <dbReference type="EMBL" id="OHW62339.1"/>
    </source>
</evidence>
<organism evidence="2 3">
    <name type="scientific">Andreesenia angusta</name>
    <dbReference type="NCBI Taxonomy" id="39480"/>
    <lineage>
        <taxon>Bacteria</taxon>
        <taxon>Bacillati</taxon>
        <taxon>Bacillota</taxon>
        <taxon>Tissierellia</taxon>
        <taxon>Tissierellales</taxon>
        <taxon>Gottschalkiaceae</taxon>
        <taxon>Andreesenia</taxon>
    </lineage>
</organism>
<dbReference type="EMBL" id="MKIE01000004">
    <property type="protein sequence ID" value="OHW62339.1"/>
    <property type="molecule type" value="Genomic_DNA"/>
</dbReference>
<feature type="transmembrane region" description="Helical" evidence="1">
    <location>
        <begin position="104"/>
        <end position="122"/>
    </location>
</feature>
<dbReference type="RefSeq" id="WP_071063049.1">
    <property type="nucleotide sequence ID" value="NZ_MKIE01000004.1"/>
</dbReference>
<gene>
    <name evidence="2" type="ORF">EUAN_14100</name>
</gene>
<feature type="transmembrane region" description="Helical" evidence="1">
    <location>
        <begin position="57"/>
        <end position="83"/>
    </location>
</feature>
<dbReference type="STRING" id="39480.EUAN_14100"/>
<comment type="caution">
    <text evidence="2">The sequence shown here is derived from an EMBL/GenBank/DDBJ whole genome shotgun (WGS) entry which is preliminary data.</text>
</comment>